<evidence type="ECO:0000313" key="9">
    <source>
        <dbReference type="EMBL" id="KXB36849.1"/>
    </source>
</evidence>
<dbReference type="NCBIfam" id="NF003877">
    <property type="entry name" value="PRK05427.1"/>
    <property type="match status" value="1"/>
</dbReference>
<dbReference type="Pfam" id="PF02833">
    <property type="entry name" value="DHHA2"/>
    <property type="match status" value="1"/>
</dbReference>
<evidence type="ECO:0000313" key="12">
    <source>
        <dbReference type="Proteomes" id="UP000234775"/>
    </source>
</evidence>
<dbReference type="AlphaFoldDB" id="A0A133Y0Z3"/>
<evidence type="ECO:0000256" key="6">
    <source>
        <dbReference type="ARBA" id="ARBA00032535"/>
    </source>
</evidence>
<dbReference type="EMBL" id="LSCQ01000036">
    <property type="protein sequence ID" value="KXB36849.1"/>
    <property type="molecule type" value="Genomic_DNA"/>
</dbReference>
<comment type="cofactor">
    <cofactor evidence="1">
        <name>Mn(2+)</name>
        <dbReference type="ChEBI" id="CHEBI:29035"/>
    </cofactor>
</comment>
<comment type="catalytic activity">
    <reaction evidence="7">
        <text>diphosphate + H2O = 2 phosphate + H(+)</text>
        <dbReference type="Rhea" id="RHEA:24576"/>
        <dbReference type="ChEBI" id="CHEBI:15377"/>
        <dbReference type="ChEBI" id="CHEBI:15378"/>
        <dbReference type="ChEBI" id="CHEBI:33019"/>
        <dbReference type="ChEBI" id="CHEBI:43474"/>
        <dbReference type="EC" id="3.6.1.1"/>
    </reaction>
</comment>
<evidence type="ECO:0000256" key="1">
    <source>
        <dbReference type="ARBA" id="ARBA00001936"/>
    </source>
</evidence>
<dbReference type="Proteomes" id="UP000234775">
    <property type="component" value="Unassembled WGS sequence"/>
</dbReference>
<keyword evidence="5" id="KW-0464">Manganese</keyword>
<protein>
    <recommendedName>
        <fullName evidence="2">inorganic diphosphatase</fullName>
        <ecNumber evidence="2">3.6.1.1</ecNumber>
    </recommendedName>
    <alternativeName>
        <fullName evidence="6">Pyrophosphate phospho-hydrolase</fullName>
    </alternativeName>
</protein>
<dbReference type="GO" id="GO:0004427">
    <property type="term" value="F:inorganic diphosphate phosphatase activity"/>
    <property type="evidence" value="ECO:0007669"/>
    <property type="project" value="UniProtKB-EC"/>
</dbReference>
<reference evidence="9 11" key="1">
    <citation type="submission" date="2016-01" db="EMBL/GenBank/DDBJ databases">
        <authorList>
            <person name="Oliw E.H."/>
        </authorList>
    </citation>
    <scope>NUCLEOTIDE SEQUENCE [LARGE SCALE GENOMIC DNA]</scope>
    <source>
        <strain evidence="9 11">KA00635</strain>
    </source>
</reference>
<dbReference type="PATRIC" id="fig|87541.4.peg.696"/>
<dbReference type="RefSeq" id="WP_060936687.1">
    <property type="nucleotide sequence ID" value="NZ_JASOZP010000002.1"/>
</dbReference>
<dbReference type="SMART" id="SM01131">
    <property type="entry name" value="DHHA2"/>
    <property type="match status" value="1"/>
</dbReference>
<evidence type="ECO:0000313" key="11">
    <source>
        <dbReference type="Proteomes" id="UP000070422"/>
    </source>
</evidence>
<dbReference type="Proteomes" id="UP000070422">
    <property type="component" value="Unassembled WGS sequence"/>
</dbReference>
<reference evidence="10 12" key="2">
    <citation type="submission" date="2017-12" db="EMBL/GenBank/DDBJ databases">
        <title>Phylogenetic diversity of female urinary microbiome.</title>
        <authorList>
            <person name="Thomas-White K."/>
            <person name="Wolfe A.J."/>
        </authorList>
    </citation>
    <scope>NUCLEOTIDE SEQUENCE [LARGE SCALE GENOMIC DNA]</scope>
    <source>
        <strain evidence="10 12">UMB0844</strain>
    </source>
</reference>
<dbReference type="SUPFAM" id="SSF64182">
    <property type="entry name" value="DHH phosphoesterases"/>
    <property type="match status" value="1"/>
</dbReference>
<organism evidence="9 11">
    <name type="scientific">Aerococcus christensenii</name>
    <dbReference type="NCBI Taxonomy" id="87541"/>
    <lineage>
        <taxon>Bacteria</taxon>
        <taxon>Bacillati</taxon>
        <taxon>Bacillota</taxon>
        <taxon>Bacilli</taxon>
        <taxon>Lactobacillales</taxon>
        <taxon>Aerococcaceae</taxon>
        <taxon>Aerococcus</taxon>
    </lineage>
</organism>
<proteinExistence type="predicted"/>
<dbReference type="InterPro" id="IPR038222">
    <property type="entry name" value="DHHA2_dom_sf"/>
</dbReference>
<evidence type="ECO:0000256" key="7">
    <source>
        <dbReference type="ARBA" id="ARBA00047820"/>
    </source>
</evidence>
<dbReference type="EMBL" id="PKGZ01000003">
    <property type="protein sequence ID" value="PKY91385.1"/>
    <property type="molecule type" value="Genomic_DNA"/>
</dbReference>
<keyword evidence="4" id="KW-0378">Hydrolase</keyword>
<dbReference type="Pfam" id="PF01368">
    <property type="entry name" value="DHH"/>
    <property type="match status" value="1"/>
</dbReference>
<name>A0A133Y0Z3_9LACT</name>
<sequence length="311" mass="34073">MKKVLVFGHQNPDTDAISSAISYAYLLNQIGVAAEPVALGESNAETNYALEHFHHTKLRVVNKASEETDTVALVDHNEFQQSISDIQEVTVYSVVDHHKVGNFETAAPLYYVAKPYGCTQSVIYGLYKEHGLAIPKDIAGLMLSGIISDTLLYSSPTCTDQDVAIAKELAKIADVNDEEYGHEMLRAGANVDDRTTESIVDGDAKSFTIAGKEIRVGQVNCVDVKDVLKRKEDVLKTMENFNQENHYDAFFLVITNILTNDSEGLLVGDDALAGFFEKAFNSTLSDHQMALPGIVSRKKQIIPPLTAAFEG</sequence>
<comment type="caution">
    <text evidence="9">The sequence shown here is derived from an EMBL/GenBank/DDBJ whole genome shotgun (WGS) entry which is preliminary data.</text>
</comment>
<dbReference type="Gene3D" id="3.10.310.20">
    <property type="entry name" value="DHHA2 domain"/>
    <property type="match status" value="1"/>
</dbReference>
<dbReference type="InterPro" id="IPR001667">
    <property type="entry name" value="DDH_dom"/>
</dbReference>
<evidence type="ECO:0000256" key="4">
    <source>
        <dbReference type="ARBA" id="ARBA00022801"/>
    </source>
</evidence>
<keyword evidence="3" id="KW-0479">Metal-binding</keyword>
<gene>
    <name evidence="10" type="ORF">CYJ27_04750</name>
    <name evidence="9" type="ORF">HMPREF3187_00697</name>
</gene>
<dbReference type="EC" id="3.6.1.1" evidence="2"/>
<evidence type="ECO:0000313" key="10">
    <source>
        <dbReference type="EMBL" id="PKY91385.1"/>
    </source>
</evidence>
<dbReference type="OrthoDB" id="9766150at2"/>
<keyword evidence="12" id="KW-1185">Reference proteome</keyword>
<dbReference type="PANTHER" id="PTHR12112">
    <property type="entry name" value="BNIP - RELATED"/>
    <property type="match status" value="1"/>
</dbReference>
<dbReference type="STRING" id="87541.AWM71_07300"/>
<evidence type="ECO:0000256" key="5">
    <source>
        <dbReference type="ARBA" id="ARBA00023211"/>
    </source>
</evidence>
<feature type="domain" description="DHHA2" evidence="8">
    <location>
        <begin position="181"/>
        <end position="309"/>
    </location>
</feature>
<dbReference type="GO" id="GO:0046872">
    <property type="term" value="F:metal ion binding"/>
    <property type="evidence" value="ECO:0007669"/>
    <property type="project" value="UniProtKB-KW"/>
</dbReference>
<dbReference type="Gene3D" id="3.90.1640.10">
    <property type="entry name" value="inorganic pyrophosphatase (n-terminal core)"/>
    <property type="match status" value="1"/>
</dbReference>
<dbReference type="PANTHER" id="PTHR12112:SF22">
    <property type="entry name" value="MANGANESE-DEPENDENT INORGANIC PYROPHOSPHATASE-RELATED"/>
    <property type="match status" value="1"/>
</dbReference>
<dbReference type="InterPro" id="IPR038763">
    <property type="entry name" value="DHH_sf"/>
</dbReference>
<evidence type="ECO:0000259" key="8">
    <source>
        <dbReference type="SMART" id="SM01131"/>
    </source>
</evidence>
<dbReference type="GO" id="GO:0005737">
    <property type="term" value="C:cytoplasm"/>
    <property type="evidence" value="ECO:0007669"/>
    <property type="project" value="InterPro"/>
</dbReference>
<dbReference type="InterPro" id="IPR004097">
    <property type="entry name" value="DHHA2"/>
</dbReference>
<accession>A0A133Y0Z3</accession>
<evidence type="ECO:0000256" key="2">
    <source>
        <dbReference type="ARBA" id="ARBA00012146"/>
    </source>
</evidence>
<evidence type="ECO:0000256" key="3">
    <source>
        <dbReference type="ARBA" id="ARBA00022723"/>
    </source>
</evidence>
<dbReference type="FunFam" id="3.90.1640.10:FF:000001">
    <property type="entry name" value="Probable manganese-dependent inorganic pyrophosphatase"/>
    <property type="match status" value="1"/>
</dbReference>